<evidence type="ECO:0000313" key="1">
    <source>
        <dbReference type="EMBL" id="RUS97655.1"/>
    </source>
</evidence>
<comment type="caution">
    <text evidence="1">The sequence shown here is derived from an EMBL/GenBank/DDBJ whole genome shotgun (WGS) entry which is preliminary data.</text>
</comment>
<organism evidence="1 2">
    <name type="scientific">Trichormus variabilis SAG 1403-4b</name>
    <dbReference type="NCBI Taxonomy" id="447716"/>
    <lineage>
        <taxon>Bacteria</taxon>
        <taxon>Bacillati</taxon>
        <taxon>Cyanobacteriota</taxon>
        <taxon>Cyanophyceae</taxon>
        <taxon>Nostocales</taxon>
        <taxon>Nostocaceae</taxon>
        <taxon>Trichormus</taxon>
    </lineage>
</organism>
<dbReference type="EMBL" id="RSCM01000004">
    <property type="protein sequence ID" value="RUS97655.1"/>
    <property type="molecule type" value="Genomic_DNA"/>
</dbReference>
<proteinExistence type="predicted"/>
<protein>
    <submittedName>
        <fullName evidence="1">Uncharacterized protein</fullName>
    </submittedName>
</protein>
<accession>A0A433UUX7</accession>
<name>A0A433UUX7_ANAVA</name>
<dbReference type="AlphaFoldDB" id="A0A433UUX7"/>
<sequence>MFNVLKFKYNCKLTLMTIMQELFDRLIHCLEPIQVIHGTCQVLNNDFLKRTIGRMVFIRLDDFIETAPRLQNQLKRNGHIIRDLKSAIRKLDNDYKGYYAKIRLHLTAHRDDFDIASRLDLWHDIDLASIEILADDAELILNIIHSLDSSLGIYVKPKEIDDNNVKDALLNFQSENAGITIGMDNLAGSRENTIFTIPCHSSQERGQNIMSCFDLASRQIKLFSQIETLACPVLKRTLAASITLDTLNLIEDIFGLPGRIPRHKTFVEIAKESGFQGADLLEQYANALPHDSCDQLIQIRNHVCAHYHKDTPIADLIQILDDITEDWQKLDNNLNTLMGAFYQACSMDIRTRMYLIHGENVKGILETDITGWEKPFT</sequence>
<reference evidence="1 2" key="1">
    <citation type="journal article" date="2019" name="Genome Biol. Evol.">
        <title>Day and night: Metabolic profiles and evolutionary relationships of six axenic non-marine cyanobacteria.</title>
        <authorList>
            <person name="Will S.E."/>
            <person name="Henke P."/>
            <person name="Boedeker C."/>
            <person name="Huang S."/>
            <person name="Brinkmann H."/>
            <person name="Rohde M."/>
            <person name="Jarek M."/>
            <person name="Friedl T."/>
            <person name="Seufert S."/>
            <person name="Schumacher M."/>
            <person name="Overmann J."/>
            <person name="Neumann-Schaal M."/>
            <person name="Petersen J."/>
        </authorList>
    </citation>
    <scope>NUCLEOTIDE SEQUENCE [LARGE SCALE GENOMIC DNA]</scope>
    <source>
        <strain evidence="1 2">SAG 1403-4b</strain>
    </source>
</reference>
<dbReference type="Proteomes" id="UP000276103">
    <property type="component" value="Unassembled WGS sequence"/>
</dbReference>
<gene>
    <name evidence="1" type="ORF">DSM107003_15300</name>
</gene>
<evidence type="ECO:0000313" key="2">
    <source>
        <dbReference type="Proteomes" id="UP000276103"/>
    </source>
</evidence>
<keyword evidence="2" id="KW-1185">Reference proteome</keyword>
<dbReference type="OrthoDB" id="8454859at2"/>